<dbReference type="Proteomes" id="UP000223025">
    <property type="component" value="Segment"/>
</dbReference>
<protein>
    <submittedName>
        <fullName evidence="1">Uncharacterized protein</fullName>
    </submittedName>
</protein>
<dbReference type="GeneID" id="40088381"/>
<organism evidence="1 2">
    <name type="scientific">Agrobacterium phage Atu_ph07</name>
    <dbReference type="NCBI Taxonomy" id="2024264"/>
    <lineage>
        <taxon>Viruses</taxon>
        <taxon>Duplodnaviria</taxon>
        <taxon>Heunggongvirae</taxon>
        <taxon>Uroviricota</taxon>
        <taxon>Caudoviricetes</taxon>
        <taxon>Polybotosvirus</taxon>
        <taxon>Polybotosvirus Atuph07</taxon>
    </lineage>
</organism>
<dbReference type="KEGG" id="vg:40088381"/>
<dbReference type="EMBL" id="MF403008">
    <property type="protein sequence ID" value="AUZ95137.1"/>
    <property type="molecule type" value="Genomic_DNA"/>
</dbReference>
<name>A0A2L0V026_9CAUD</name>
<keyword evidence="2" id="KW-1185">Reference proteome</keyword>
<reference evidence="1 2" key="1">
    <citation type="submission" date="2017-06" db="EMBL/GenBank/DDBJ databases">
        <authorList>
            <person name="Kim H.J."/>
            <person name="Triplett B.A."/>
        </authorList>
    </citation>
    <scope>NUCLEOTIDE SEQUENCE [LARGE SCALE GENOMIC DNA]</scope>
</reference>
<evidence type="ECO:0000313" key="2">
    <source>
        <dbReference type="Proteomes" id="UP000223025"/>
    </source>
</evidence>
<dbReference type="RefSeq" id="YP_009612043.1">
    <property type="nucleotide sequence ID" value="NC_042013.1"/>
</dbReference>
<sequence>MIAFVNNKDGLVSLLGHTSTQRGIPHNNDVPAFQYNSGKYVWCIEGRPMNPNGPYISDPSGYKAFNVGPRGEKPNAKYYITEQEFDRDYRSN</sequence>
<proteinExistence type="predicted"/>
<evidence type="ECO:0000313" key="1">
    <source>
        <dbReference type="EMBL" id="AUZ95137.1"/>
    </source>
</evidence>
<accession>A0A2L0V026</accession>